<dbReference type="PROSITE" id="PS50968">
    <property type="entry name" value="BIOTINYL_LIPOYL"/>
    <property type="match status" value="1"/>
</dbReference>
<dbReference type="SUPFAM" id="SSF51230">
    <property type="entry name" value="Single hybrid motif"/>
    <property type="match status" value="1"/>
</dbReference>
<dbReference type="CDD" id="cd06850">
    <property type="entry name" value="biotinyl_domain"/>
    <property type="match status" value="1"/>
</dbReference>
<dbReference type="Gene3D" id="2.40.50.100">
    <property type="match status" value="1"/>
</dbReference>
<feature type="domain" description="Lipoyl-binding" evidence="1">
    <location>
        <begin position="1"/>
        <end position="41"/>
    </location>
</feature>
<gene>
    <name evidence="2" type="ORF">LK487_18525</name>
</gene>
<evidence type="ECO:0000313" key="3">
    <source>
        <dbReference type="Proteomes" id="UP001197847"/>
    </source>
</evidence>
<evidence type="ECO:0000313" key="2">
    <source>
        <dbReference type="EMBL" id="MCC2748968.1"/>
    </source>
</evidence>
<proteinExistence type="predicted"/>
<dbReference type="Pfam" id="PF00364">
    <property type="entry name" value="Biotin_lipoyl"/>
    <property type="match status" value="1"/>
</dbReference>
<protein>
    <submittedName>
        <fullName evidence="2">Acetyl-CoA carboxylase biotin carboxyl carrier protein subunit</fullName>
    </submittedName>
</protein>
<dbReference type="InterPro" id="IPR011053">
    <property type="entry name" value="Single_hybrid_motif"/>
</dbReference>
<comment type="caution">
    <text evidence="2">The sequence shown here is derived from an EMBL/GenBank/DDBJ whole genome shotgun (WGS) entry which is preliminary data.</text>
</comment>
<evidence type="ECO:0000259" key="1">
    <source>
        <dbReference type="PROSITE" id="PS50968"/>
    </source>
</evidence>
<organism evidence="2 3">
    <name type="scientific">Agathobacter rectalis</name>
    <dbReference type="NCBI Taxonomy" id="39491"/>
    <lineage>
        <taxon>Bacteria</taxon>
        <taxon>Bacillati</taxon>
        <taxon>Bacillota</taxon>
        <taxon>Clostridia</taxon>
        <taxon>Lachnospirales</taxon>
        <taxon>Lachnospiraceae</taxon>
        <taxon>Agathobacter</taxon>
    </lineage>
</organism>
<reference evidence="2" key="1">
    <citation type="submission" date="2021-10" db="EMBL/GenBank/DDBJ databases">
        <title>Collection of gut derived symbiotic bacterial strains cultured from healthy donors.</title>
        <authorList>
            <person name="Lin H."/>
            <person name="Littmann E."/>
            <person name="Claire K."/>
            <person name="Pamer E."/>
        </authorList>
    </citation>
    <scope>NUCLEOTIDE SEQUENCE</scope>
    <source>
        <strain evidence="2">MSK.22.92</strain>
    </source>
</reference>
<sequence length="55" mass="5790">MVLESMKMENYVYAPAAGEVKKIFVGPADGVEAGDTLVTLDVAKAEDSKKEGGND</sequence>
<dbReference type="EMBL" id="JAJFBX010000380">
    <property type="protein sequence ID" value="MCC2748968.1"/>
    <property type="molecule type" value="Genomic_DNA"/>
</dbReference>
<accession>A0AAW4WQT2</accession>
<dbReference type="Proteomes" id="UP001197847">
    <property type="component" value="Unassembled WGS sequence"/>
</dbReference>
<dbReference type="InterPro" id="IPR000089">
    <property type="entry name" value="Biotin_lipoyl"/>
</dbReference>
<name>A0AAW4WQT2_9FIRM</name>
<dbReference type="AlphaFoldDB" id="A0AAW4WQT2"/>